<dbReference type="Pfam" id="PF10390">
    <property type="entry name" value="ELL"/>
    <property type="match status" value="1"/>
</dbReference>
<feature type="domain" description="OCEL" evidence="8">
    <location>
        <begin position="500"/>
        <end position="610"/>
    </location>
</feature>
<dbReference type="OrthoDB" id="6284217at2759"/>
<dbReference type="InterPro" id="IPR010844">
    <property type="entry name" value="Occludin_ELL"/>
</dbReference>
<comment type="similarity">
    <text evidence="2 6">Belongs to the ELL/occludin family.</text>
</comment>
<dbReference type="Proteomes" id="UP000515156">
    <property type="component" value="Chromosome 11"/>
</dbReference>
<feature type="region of interest" description="Disordered" evidence="7">
    <location>
        <begin position="292"/>
        <end position="458"/>
    </location>
</feature>
<organism evidence="9 10">
    <name type="scientific">Microcaecilia unicolor</name>
    <dbReference type="NCBI Taxonomy" id="1415580"/>
    <lineage>
        <taxon>Eukaryota</taxon>
        <taxon>Metazoa</taxon>
        <taxon>Chordata</taxon>
        <taxon>Craniata</taxon>
        <taxon>Vertebrata</taxon>
        <taxon>Euteleostomi</taxon>
        <taxon>Amphibia</taxon>
        <taxon>Gymnophiona</taxon>
        <taxon>Siphonopidae</taxon>
        <taxon>Microcaecilia</taxon>
    </lineage>
</organism>
<feature type="compositionally biased region" description="Basic residues" evidence="7">
    <location>
        <begin position="434"/>
        <end position="444"/>
    </location>
</feature>
<evidence type="ECO:0000256" key="6">
    <source>
        <dbReference type="PROSITE-ProRule" id="PRU01324"/>
    </source>
</evidence>
<reference evidence="10" key="2">
    <citation type="submission" date="2025-08" db="UniProtKB">
        <authorList>
            <consortium name="RefSeq"/>
        </authorList>
    </citation>
    <scope>IDENTIFICATION</scope>
</reference>
<dbReference type="InParanoid" id="A0A6P7Z185"/>
<sequence>MATLKEERSYGLSCGRVSDGSKISVFHVKLTDSALKAFESYQSCKASISLKPSIRFQGNQGQIAVPRPDCSTDVRTFTFYLSNVGKDSPQGSFDCIQQYISSNGAIQLDCLGSIQDKITVCATDDSYQKARESMAQAEEETRSRGAIVIKPGGRYTVKKVQVRKPAPGVPDAVPSRKRPIPVNLASAIKKSNSGISQRLLKDRIVHLLALKPYKKPELILRLQKDGLSQQDKDTLDSHLQQVANLSAKDNTYTLKDCLYKDIQKDWPGYTEGDQQSLKRILVRKLCLPQNTSGFPADASPPSPSKDNVNSLSPPQKRPQPVEFIDPLANKKPRISHFTNRTQITFNGKLNLNGKEASVPPPAVQTAVTDSVNSSSHLPVLDTLRPCDPLSDVSNNSSHNGRDCESQEAIERPSHPVPKKGPQVTEQNCSSLCGKPKKKSKKHKEKEKTKERRNEVMHKEEKRNCELIKNSVLSNSAPQDAKGLNGMCNNSSVPTSTSETPDYLLKYTAISSQEQRQGYKNDFNAEYNEYRDLHARIERITRRFTQLDSQLKQLSQGTDEYKTIHDQILQEYRKIKKTNPNYSQERNRCEFLHNKLAHIKKIIAEYDQHQFQTLH</sequence>
<evidence type="ECO:0000313" key="9">
    <source>
        <dbReference type="Proteomes" id="UP000515156"/>
    </source>
</evidence>
<dbReference type="KEGG" id="muo:115479399"/>
<evidence type="ECO:0000256" key="1">
    <source>
        <dbReference type="ARBA" id="ARBA00004123"/>
    </source>
</evidence>
<keyword evidence="4" id="KW-0804">Transcription</keyword>
<feature type="compositionally biased region" description="Basic and acidic residues" evidence="7">
    <location>
        <begin position="445"/>
        <end position="458"/>
    </location>
</feature>
<dbReference type="GO" id="GO:0006368">
    <property type="term" value="P:transcription elongation by RNA polymerase II"/>
    <property type="evidence" value="ECO:0007669"/>
    <property type="project" value="InterPro"/>
</dbReference>
<keyword evidence="5" id="KW-0539">Nucleus</keyword>
<evidence type="ECO:0000313" key="10">
    <source>
        <dbReference type="RefSeq" id="XP_030073122.1"/>
    </source>
</evidence>
<evidence type="ECO:0000256" key="3">
    <source>
        <dbReference type="ARBA" id="ARBA00023015"/>
    </source>
</evidence>
<keyword evidence="3" id="KW-0805">Transcription regulation</keyword>
<dbReference type="GeneID" id="115479399"/>
<comment type="subcellular location">
    <subcellularLocation>
        <location evidence="1">Nucleus</location>
    </subcellularLocation>
</comment>
<evidence type="ECO:0000256" key="2">
    <source>
        <dbReference type="ARBA" id="ARBA00009171"/>
    </source>
</evidence>
<keyword evidence="10" id="KW-0251">Elongation factor</keyword>
<dbReference type="InterPro" id="IPR042065">
    <property type="entry name" value="E3_ELL-like"/>
</dbReference>
<dbReference type="InterPro" id="IPR036390">
    <property type="entry name" value="WH_DNA-bd_sf"/>
</dbReference>
<name>A0A6P7Z185_9AMPH</name>
<keyword evidence="10" id="KW-0648">Protein biosynthesis</keyword>
<accession>A0A6P7Z185</accession>
<protein>
    <submittedName>
        <fullName evidence="10">RNA polymerase II elongation factor ELL</fullName>
    </submittedName>
</protein>
<feature type="compositionally biased region" description="Polar residues" evidence="7">
    <location>
        <begin position="365"/>
        <end position="376"/>
    </location>
</feature>
<dbReference type="RefSeq" id="XP_030073122.1">
    <property type="nucleotide sequence ID" value="XM_030217262.1"/>
</dbReference>
<evidence type="ECO:0000259" key="8">
    <source>
        <dbReference type="PROSITE" id="PS51980"/>
    </source>
</evidence>
<gene>
    <name evidence="10" type="primary">ELL</name>
</gene>
<dbReference type="Pfam" id="PF07303">
    <property type="entry name" value="Occludin_ELL"/>
    <property type="match status" value="1"/>
</dbReference>
<evidence type="ECO:0000256" key="4">
    <source>
        <dbReference type="ARBA" id="ARBA00023163"/>
    </source>
</evidence>
<dbReference type="SUPFAM" id="SSF46785">
    <property type="entry name" value="Winged helix' DNA-binding domain"/>
    <property type="match status" value="1"/>
</dbReference>
<dbReference type="PANTHER" id="PTHR23288:SF9">
    <property type="entry name" value="RNA POLYMERASE II ELONGATION FACTOR ELL"/>
    <property type="match status" value="1"/>
</dbReference>
<dbReference type="SUPFAM" id="SSF144292">
    <property type="entry name" value="occludin/ELL-like"/>
    <property type="match status" value="1"/>
</dbReference>
<dbReference type="Gene3D" id="6.10.140.340">
    <property type="match status" value="1"/>
</dbReference>
<dbReference type="GO" id="GO:0003746">
    <property type="term" value="F:translation elongation factor activity"/>
    <property type="evidence" value="ECO:0007669"/>
    <property type="project" value="UniProtKB-KW"/>
</dbReference>
<feature type="compositionally biased region" description="Basic and acidic residues" evidence="7">
    <location>
        <begin position="399"/>
        <end position="413"/>
    </location>
</feature>
<dbReference type="InterPro" id="IPR019464">
    <property type="entry name" value="ELL_N"/>
</dbReference>
<evidence type="ECO:0000256" key="7">
    <source>
        <dbReference type="SAM" id="MobiDB-lite"/>
    </source>
</evidence>
<feature type="compositionally biased region" description="Polar residues" evidence="7">
    <location>
        <begin position="336"/>
        <end position="349"/>
    </location>
</feature>
<reference evidence="9" key="1">
    <citation type="submission" date="2024-06" db="UniProtKB">
        <authorList>
            <consortium name="RefSeq"/>
        </authorList>
    </citation>
    <scope>NUCLEOTIDE SEQUENCE [LARGE SCALE GENOMIC DNA]</scope>
</reference>
<evidence type="ECO:0000256" key="5">
    <source>
        <dbReference type="ARBA" id="ARBA00023242"/>
    </source>
</evidence>
<dbReference type="GO" id="GO:0032968">
    <property type="term" value="P:positive regulation of transcription elongation by RNA polymerase II"/>
    <property type="evidence" value="ECO:0007669"/>
    <property type="project" value="TreeGrafter"/>
</dbReference>
<dbReference type="GO" id="GO:0000987">
    <property type="term" value="F:cis-regulatory region sequence-specific DNA binding"/>
    <property type="evidence" value="ECO:0007669"/>
    <property type="project" value="TreeGrafter"/>
</dbReference>
<proteinExistence type="inferred from homology"/>
<dbReference type="PROSITE" id="PS51980">
    <property type="entry name" value="OCEL"/>
    <property type="match status" value="1"/>
</dbReference>
<dbReference type="GO" id="GO:0008023">
    <property type="term" value="C:transcription elongation factor complex"/>
    <property type="evidence" value="ECO:0007669"/>
    <property type="project" value="InterPro"/>
</dbReference>
<dbReference type="PANTHER" id="PTHR23288">
    <property type="entry name" value="OCCLUDIN AND RNA POLYMERASE II ELONGATION FACTOR ELL"/>
    <property type="match status" value="1"/>
</dbReference>
<dbReference type="CTD" id="8178"/>
<dbReference type="InterPro" id="IPR031176">
    <property type="entry name" value="ELL/occludin"/>
</dbReference>
<dbReference type="GO" id="GO:0042795">
    <property type="term" value="P:snRNA transcription by RNA polymerase II"/>
    <property type="evidence" value="ECO:0007669"/>
    <property type="project" value="TreeGrafter"/>
</dbReference>
<dbReference type="FunCoup" id="A0A6P7Z185">
    <property type="interactions" value="3777"/>
</dbReference>
<dbReference type="AlphaFoldDB" id="A0A6P7Z185"/>
<dbReference type="Gene3D" id="1.10.10.2670">
    <property type="entry name" value="E3 ubiquitin-protein ligase"/>
    <property type="match status" value="1"/>
</dbReference>
<keyword evidence="9" id="KW-1185">Reference proteome</keyword>